<dbReference type="GO" id="GO:0006207">
    <property type="term" value="P:'de novo' pyrimidine nucleobase biosynthetic process"/>
    <property type="evidence" value="ECO:0007669"/>
    <property type="project" value="InterPro"/>
</dbReference>
<dbReference type="InterPro" id="IPR014732">
    <property type="entry name" value="OMPdecase"/>
</dbReference>
<dbReference type="FunFam" id="3.20.20.70:FF:000015">
    <property type="entry name" value="Orotidine 5'-phosphate decarboxylase"/>
    <property type="match status" value="1"/>
</dbReference>
<dbReference type="Proteomes" id="UP000004088">
    <property type="component" value="Unassembled WGS sequence"/>
</dbReference>
<evidence type="ECO:0000256" key="6">
    <source>
        <dbReference type="ARBA" id="ARBA00023239"/>
    </source>
</evidence>
<dbReference type="InterPro" id="IPR011060">
    <property type="entry name" value="RibuloseP-bd_barrel"/>
</dbReference>
<evidence type="ECO:0000256" key="1">
    <source>
        <dbReference type="ARBA" id="ARBA00002356"/>
    </source>
</evidence>
<feature type="domain" description="Orotidine 5'-phosphate decarboxylase" evidence="13">
    <location>
        <begin position="16"/>
        <end position="237"/>
    </location>
</feature>
<organism evidence="14 15">
    <name type="scientific">Kingella denitrificans ATCC 33394</name>
    <dbReference type="NCBI Taxonomy" id="888741"/>
    <lineage>
        <taxon>Bacteria</taxon>
        <taxon>Pseudomonadati</taxon>
        <taxon>Pseudomonadota</taxon>
        <taxon>Betaproteobacteria</taxon>
        <taxon>Neisseriales</taxon>
        <taxon>Neisseriaceae</taxon>
        <taxon>Kingella</taxon>
    </lineage>
</organism>
<evidence type="ECO:0000313" key="15">
    <source>
        <dbReference type="Proteomes" id="UP000004088"/>
    </source>
</evidence>
<dbReference type="GO" id="GO:0005829">
    <property type="term" value="C:cytosol"/>
    <property type="evidence" value="ECO:0007669"/>
    <property type="project" value="TreeGrafter"/>
</dbReference>
<dbReference type="PANTHER" id="PTHR32119">
    <property type="entry name" value="OROTIDINE 5'-PHOSPHATE DECARBOXYLASE"/>
    <property type="match status" value="1"/>
</dbReference>
<comment type="pathway">
    <text evidence="2 9 12">Pyrimidine metabolism; UMP biosynthesis via de novo pathway; UMP from orotate: step 2/2.</text>
</comment>
<evidence type="ECO:0000259" key="13">
    <source>
        <dbReference type="SMART" id="SM00934"/>
    </source>
</evidence>
<feature type="binding site" evidence="9 11">
    <location>
        <position position="22"/>
    </location>
    <ligand>
        <name>substrate</name>
    </ligand>
</feature>
<feature type="binding site" evidence="9">
    <location>
        <begin position="71"/>
        <end position="80"/>
    </location>
    <ligand>
        <name>substrate</name>
    </ligand>
</feature>
<evidence type="ECO:0000256" key="5">
    <source>
        <dbReference type="ARBA" id="ARBA00022975"/>
    </source>
</evidence>
<comment type="similarity">
    <text evidence="8 9">Belongs to the OMP decarboxylase family. Type 1 subfamily.</text>
</comment>
<dbReference type="InterPro" id="IPR001754">
    <property type="entry name" value="OMPdeCOase_dom"/>
</dbReference>
<dbReference type="Gene3D" id="3.20.20.70">
    <property type="entry name" value="Aldolase class I"/>
    <property type="match status" value="1"/>
</dbReference>
<dbReference type="NCBIfam" id="TIGR01740">
    <property type="entry name" value="pyrF"/>
    <property type="match status" value="1"/>
</dbReference>
<evidence type="ECO:0000256" key="11">
    <source>
        <dbReference type="PIRSR" id="PIRSR614732-2"/>
    </source>
</evidence>
<evidence type="ECO:0000256" key="10">
    <source>
        <dbReference type="PIRSR" id="PIRSR614732-1"/>
    </source>
</evidence>
<keyword evidence="15" id="KW-1185">Reference proteome</keyword>
<dbReference type="InterPro" id="IPR018089">
    <property type="entry name" value="OMPdecase_AS"/>
</dbReference>
<dbReference type="PANTHER" id="PTHR32119:SF2">
    <property type="entry name" value="OROTIDINE 5'-PHOSPHATE DECARBOXYLASE"/>
    <property type="match status" value="1"/>
</dbReference>
<comment type="function">
    <text evidence="1 9">Catalyzes the decarboxylation of orotidine 5'-monophosphate (OMP) to uridine 5'-monophosphate (UMP).</text>
</comment>
<dbReference type="Pfam" id="PF00215">
    <property type="entry name" value="OMPdecase"/>
    <property type="match status" value="1"/>
</dbReference>
<dbReference type="EMBL" id="AEWV01000013">
    <property type="protein sequence ID" value="EGC17836.1"/>
    <property type="molecule type" value="Genomic_DNA"/>
</dbReference>
<comment type="catalytic activity">
    <reaction evidence="7 9 12">
        <text>orotidine 5'-phosphate + H(+) = UMP + CO2</text>
        <dbReference type="Rhea" id="RHEA:11596"/>
        <dbReference type="ChEBI" id="CHEBI:15378"/>
        <dbReference type="ChEBI" id="CHEBI:16526"/>
        <dbReference type="ChEBI" id="CHEBI:57538"/>
        <dbReference type="ChEBI" id="CHEBI:57865"/>
        <dbReference type="EC" id="4.1.1.23"/>
    </reaction>
</comment>
<feature type="binding site" evidence="9 11">
    <location>
        <position position="221"/>
    </location>
    <ligand>
        <name>substrate</name>
    </ligand>
</feature>
<dbReference type="UniPathway" id="UPA00070">
    <property type="reaction ID" value="UER00120"/>
</dbReference>
<name>F0EXT7_9NEIS</name>
<dbReference type="AlphaFoldDB" id="F0EXT7"/>
<evidence type="ECO:0000256" key="8">
    <source>
        <dbReference type="ARBA" id="ARBA00061012"/>
    </source>
</evidence>
<gene>
    <name evidence="9 14" type="primary">pyrF</name>
    <name evidence="14" type="ORF">HMPREF9098_0647</name>
</gene>
<feature type="binding site" evidence="9 11">
    <location>
        <position position="130"/>
    </location>
    <ligand>
        <name>substrate</name>
    </ligand>
</feature>
<evidence type="ECO:0000256" key="2">
    <source>
        <dbReference type="ARBA" id="ARBA00004861"/>
    </source>
</evidence>
<reference evidence="14 15" key="1">
    <citation type="submission" date="2011-01" db="EMBL/GenBank/DDBJ databases">
        <authorList>
            <person name="Muzny D."/>
            <person name="Qin X."/>
            <person name="Deng J."/>
            <person name="Jiang H."/>
            <person name="Liu Y."/>
            <person name="Qu J."/>
            <person name="Song X.-Z."/>
            <person name="Zhang L."/>
            <person name="Thornton R."/>
            <person name="Coyle M."/>
            <person name="Francisco L."/>
            <person name="Jackson L."/>
            <person name="Javaid M."/>
            <person name="Korchina V."/>
            <person name="Kovar C."/>
            <person name="Mata R."/>
            <person name="Mathew T."/>
            <person name="Ngo R."/>
            <person name="Nguyen L."/>
            <person name="Nguyen N."/>
            <person name="Okwuonu G."/>
            <person name="Ongeri F."/>
            <person name="Pham C."/>
            <person name="Simmons D."/>
            <person name="Wilczek-Boney K."/>
            <person name="Hale W."/>
            <person name="Jakkamsetti A."/>
            <person name="Pham P."/>
            <person name="Ruth R."/>
            <person name="San Lucas F."/>
            <person name="Warren J."/>
            <person name="Zhang J."/>
            <person name="Zhao Z."/>
            <person name="Zhou C."/>
            <person name="Zhu D."/>
            <person name="Lee S."/>
            <person name="Bess C."/>
            <person name="Blankenburg K."/>
            <person name="Forbes L."/>
            <person name="Fu Q."/>
            <person name="Gubbala S."/>
            <person name="Hirani K."/>
            <person name="Jayaseelan J.C."/>
            <person name="Lara F."/>
            <person name="Munidasa M."/>
            <person name="Palculict T."/>
            <person name="Patil S."/>
            <person name="Pu L.-L."/>
            <person name="Saada N."/>
            <person name="Tang L."/>
            <person name="Weissenberger G."/>
            <person name="Zhu Y."/>
            <person name="Hemphill L."/>
            <person name="Shang Y."/>
            <person name="Youmans B."/>
            <person name="Ayvaz T."/>
            <person name="Ross M."/>
            <person name="Santibanez J."/>
            <person name="Aqrawi P."/>
            <person name="Gross S."/>
            <person name="Joshi V."/>
            <person name="Fowler G."/>
            <person name="Nazareth L."/>
            <person name="Reid J."/>
            <person name="Worley K."/>
            <person name="Petrosino J."/>
            <person name="Highlander S."/>
            <person name="Gibbs R."/>
        </authorList>
    </citation>
    <scope>NUCLEOTIDE SEQUENCE [LARGE SCALE GENOMIC DNA]</scope>
    <source>
        <strain evidence="14 15">ATCC 33394</strain>
    </source>
</reference>
<dbReference type="NCBIfam" id="NF001273">
    <property type="entry name" value="PRK00230.1"/>
    <property type="match status" value="1"/>
</dbReference>
<keyword evidence="4 9" id="KW-0210">Decarboxylase</keyword>
<protein>
    <recommendedName>
        <fullName evidence="9">Orotidine 5'-phosphate decarboxylase</fullName>
        <ecNumber evidence="9">4.1.1.23</ecNumber>
    </recommendedName>
    <alternativeName>
        <fullName evidence="9">OMP decarboxylase</fullName>
        <shortName evidence="9">OMPDCase</shortName>
        <shortName evidence="9">OMPdecase</shortName>
    </alternativeName>
</protein>
<keyword evidence="5 9" id="KW-0665">Pyrimidine biosynthesis</keyword>
<dbReference type="CDD" id="cd04725">
    <property type="entry name" value="OMP_decarboxylase_like"/>
    <property type="match status" value="1"/>
</dbReference>
<feature type="binding site" evidence="9 11">
    <location>
        <position position="44"/>
    </location>
    <ligand>
        <name>substrate</name>
    </ligand>
</feature>
<dbReference type="InterPro" id="IPR047596">
    <property type="entry name" value="OMPdecase_bac"/>
</dbReference>
<dbReference type="GO" id="GO:0004590">
    <property type="term" value="F:orotidine-5'-phosphate decarboxylase activity"/>
    <property type="evidence" value="ECO:0007669"/>
    <property type="project" value="UniProtKB-UniRule"/>
</dbReference>
<evidence type="ECO:0000256" key="4">
    <source>
        <dbReference type="ARBA" id="ARBA00022793"/>
    </source>
</evidence>
<dbReference type="SMART" id="SM00934">
    <property type="entry name" value="OMPdecase"/>
    <property type="match status" value="1"/>
</dbReference>
<feature type="active site" description="For OMPdecase activity" evidence="10">
    <location>
        <position position="76"/>
    </location>
</feature>
<dbReference type="PROSITE" id="PS00156">
    <property type="entry name" value="OMPDECASE"/>
    <property type="match status" value="1"/>
</dbReference>
<feature type="binding site" evidence="9 11">
    <location>
        <position position="222"/>
    </location>
    <ligand>
        <name>substrate</name>
    </ligand>
</feature>
<dbReference type="RefSeq" id="WP_003781830.1">
    <property type="nucleotide sequence ID" value="NZ_GL870929.1"/>
</dbReference>
<proteinExistence type="inferred from homology"/>
<comment type="caution">
    <text evidence="14">The sequence shown here is derived from an EMBL/GenBank/DDBJ whole genome shotgun (WGS) entry which is preliminary data.</text>
</comment>
<dbReference type="STRING" id="888741.HMPREF9098_0647"/>
<dbReference type="HAMAP" id="MF_01200_B">
    <property type="entry name" value="OMPdecase_type1_B"/>
    <property type="match status" value="1"/>
</dbReference>
<accession>F0EXT7</accession>
<evidence type="ECO:0000256" key="3">
    <source>
        <dbReference type="ARBA" id="ARBA00011738"/>
    </source>
</evidence>
<sequence length="242" mass="26319">MNPLITDYPLSTARTPVIVALDFANEHDTLAFVRRLSPELCQLKIGKELFTATGRSLVEKLIQQGFKLFLDLKYHDIPNTVAQACKVAADMGVWLVDMHASGGRRMMEAAADAVANYRQRPQLIGVTVLTSMEQGDLRELGFTQTPEELVLAWAALAKDSGLDGVVCSAHEAQALRQSLGNEFLLVTPGIRLDVAGNNDDQRRIMTPQQALAAGSSYLVMGRPITQAADPVAVLQQINHGVL</sequence>
<keyword evidence="6 9" id="KW-0456">Lyase</keyword>
<feature type="binding site" evidence="9 11">
    <location>
        <position position="201"/>
    </location>
    <ligand>
        <name>substrate</name>
    </ligand>
</feature>
<dbReference type="GO" id="GO:0044205">
    <property type="term" value="P:'de novo' UMP biosynthetic process"/>
    <property type="evidence" value="ECO:0007669"/>
    <property type="project" value="UniProtKB-UniRule"/>
</dbReference>
<evidence type="ECO:0000256" key="12">
    <source>
        <dbReference type="RuleBase" id="RU000512"/>
    </source>
</evidence>
<dbReference type="SUPFAM" id="SSF51366">
    <property type="entry name" value="Ribulose-phoshate binding barrel"/>
    <property type="match status" value="1"/>
</dbReference>
<feature type="active site" description="Proton donor" evidence="9">
    <location>
        <position position="73"/>
    </location>
</feature>
<dbReference type="HOGENOM" id="CLU_067069_0_0_4"/>
<evidence type="ECO:0000313" key="14">
    <source>
        <dbReference type="EMBL" id="EGC17836.1"/>
    </source>
</evidence>
<feature type="binding site" evidence="9 11">
    <location>
        <position position="191"/>
    </location>
    <ligand>
        <name>substrate</name>
    </ligand>
</feature>
<feature type="active site" description="For OMPdecase activity" evidence="10">
    <location>
        <position position="71"/>
    </location>
</feature>
<evidence type="ECO:0000256" key="7">
    <source>
        <dbReference type="ARBA" id="ARBA00049157"/>
    </source>
</evidence>
<evidence type="ECO:0000256" key="9">
    <source>
        <dbReference type="HAMAP-Rule" id="MF_01200"/>
    </source>
</evidence>
<comment type="subunit">
    <text evidence="3 9">Homodimer.</text>
</comment>
<dbReference type="InterPro" id="IPR013785">
    <property type="entry name" value="Aldolase_TIM"/>
</dbReference>
<dbReference type="EC" id="4.1.1.23" evidence="9"/>
<feature type="active site" description="For OMPdecase activity" evidence="10">
    <location>
        <position position="73"/>
    </location>
</feature>